<protein>
    <submittedName>
        <fullName evidence="1">Outer membrane beta-barrel protein</fullName>
    </submittedName>
</protein>
<sequence>MSLSKLSFVTIFFLFVIQFGFAQRNYDDYNKLGLTGGITLFDISTTDLVTEQGTGFTGGFTARGAFRNQFDLIYGINFINSNIGVAARDITGLDQQSLEYTIQGVQINFLGSYNIIRHHLSIEFGPLLQVNGKMKLQSERFEGYIIDGYNTITARDIEDISKVNFRVLGGITAGIEGVRLSAQYQYGVSNMLSALNDKNLENTNFEGNSSTIVLGAAIYF</sequence>
<proteinExistence type="predicted"/>
<comment type="caution">
    <text evidence="1">The sequence shown here is derived from an EMBL/GenBank/DDBJ whole genome shotgun (WGS) entry which is preliminary data.</text>
</comment>
<gene>
    <name evidence="1" type="ORF">RM538_06210</name>
</gene>
<name>A0ABU2YBM7_9FLAO</name>
<evidence type="ECO:0000313" key="1">
    <source>
        <dbReference type="EMBL" id="MDT0555590.1"/>
    </source>
</evidence>
<dbReference type="EMBL" id="JAVRHZ010000002">
    <property type="protein sequence ID" value="MDT0555590.1"/>
    <property type="molecule type" value="Genomic_DNA"/>
</dbReference>
<dbReference type="Proteomes" id="UP001254488">
    <property type="component" value="Unassembled WGS sequence"/>
</dbReference>
<organism evidence="1 2">
    <name type="scientific">Patiriisocius hiemis</name>
    <dbReference type="NCBI Taxonomy" id="3075604"/>
    <lineage>
        <taxon>Bacteria</taxon>
        <taxon>Pseudomonadati</taxon>
        <taxon>Bacteroidota</taxon>
        <taxon>Flavobacteriia</taxon>
        <taxon>Flavobacteriales</taxon>
        <taxon>Flavobacteriaceae</taxon>
        <taxon>Patiriisocius</taxon>
    </lineage>
</organism>
<keyword evidence="2" id="KW-1185">Reference proteome</keyword>
<evidence type="ECO:0000313" key="2">
    <source>
        <dbReference type="Proteomes" id="UP001254488"/>
    </source>
</evidence>
<reference evidence="1 2" key="1">
    <citation type="submission" date="2023-09" db="EMBL/GenBank/DDBJ databases">
        <authorList>
            <person name="Rey-Velasco X."/>
        </authorList>
    </citation>
    <scope>NUCLEOTIDE SEQUENCE [LARGE SCALE GENOMIC DNA]</scope>
    <source>
        <strain evidence="1 2">W242</strain>
    </source>
</reference>
<dbReference type="RefSeq" id="WP_311332540.1">
    <property type="nucleotide sequence ID" value="NZ_JAVRHZ010000002.1"/>
</dbReference>
<accession>A0ABU2YBM7</accession>